<dbReference type="GO" id="GO:0016740">
    <property type="term" value="F:transferase activity"/>
    <property type="evidence" value="ECO:0007669"/>
    <property type="project" value="TreeGrafter"/>
</dbReference>
<dbReference type="STRING" id="368408.Tpen_0865"/>
<proteinExistence type="predicted"/>
<dbReference type="RefSeq" id="WP_011752531.1">
    <property type="nucleotide sequence ID" value="NC_008698.1"/>
</dbReference>
<gene>
    <name evidence="1" type="ordered locus">Tpen_0865</name>
</gene>
<organism evidence="1 2">
    <name type="scientific">Thermofilum pendens (strain DSM 2475 / Hrk 5)</name>
    <dbReference type="NCBI Taxonomy" id="368408"/>
    <lineage>
        <taxon>Archaea</taxon>
        <taxon>Thermoproteota</taxon>
        <taxon>Thermoprotei</taxon>
        <taxon>Thermofilales</taxon>
        <taxon>Thermofilaceae</taxon>
        <taxon>Thermofilum</taxon>
    </lineage>
</organism>
<dbReference type="AlphaFoldDB" id="A1RYI6"/>
<evidence type="ECO:0000313" key="2">
    <source>
        <dbReference type="Proteomes" id="UP000000641"/>
    </source>
</evidence>
<dbReference type="InterPro" id="IPR052926">
    <property type="entry name" value="Metallo-beta-lactamase_dom"/>
</dbReference>
<dbReference type="GeneID" id="4602208"/>
<dbReference type="EMBL" id="CP000505">
    <property type="protein sequence ID" value="ABL78266.1"/>
    <property type="molecule type" value="Genomic_DNA"/>
</dbReference>
<dbReference type="Proteomes" id="UP000000641">
    <property type="component" value="Chromosome"/>
</dbReference>
<keyword evidence="2" id="KW-1185">Reference proteome</keyword>
<sequence length="235" mass="25692">MTGTGEAPVSLTLKVLVDDVPSVEGVVPAHGLSILVEARYRGYEKRLLFDAGPSGRILLYNAKIMGVDLKPDFAVGSLPLYHHVGGFKILDRRIPVIKPRRVLPEPREASISELPHLPGFYLVMSPSHWNEQALMVSLELGAVLITGCSVHGFYETFGWILKGSLKLYGLVGGLGISTRDFVNMRFLRRLARGGLSLVFPLHSTSLEARRSIVKTLNKHPLEYDVPGAGAEVEVG</sequence>
<dbReference type="KEGG" id="tpe:Tpen_0865"/>
<dbReference type="OrthoDB" id="31376at2157"/>
<dbReference type="EnsemblBacteria" id="ABL78266">
    <property type="protein sequence ID" value="ABL78266"/>
    <property type="gene ID" value="Tpen_0865"/>
</dbReference>
<name>A1RYI6_THEPD</name>
<dbReference type="GO" id="GO:0016787">
    <property type="term" value="F:hydrolase activity"/>
    <property type="evidence" value="ECO:0007669"/>
    <property type="project" value="UniProtKB-KW"/>
</dbReference>
<dbReference type="HOGENOM" id="CLU_1192676_0_0_2"/>
<protein>
    <submittedName>
        <fullName evidence="1">Metal-dependent hydrolases of the beta-lactamase superfamily II-like protein</fullName>
    </submittedName>
</protein>
<evidence type="ECO:0000313" key="1">
    <source>
        <dbReference type="EMBL" id="ABL78266.1"/>
    </source>
</evidence>
<accession>A1RYI6</accession>
<dbReference type="PANTHER" id="PTHR13754:SF13">
    <property type="entry name" value="METALLO-BETA-LACTAMASE SUPERFAMILY PROTEIN (AFU_ORTHOLOGUE AFUA_3G07630)"/>
    <property type="match status" value="1"/>
</dbReference>
<keyword evidence="1" id="KW-0378">Hydrolase</keyword>
<dbReference type="PANTHER" id="PTHR13754">
    <property type="entry name" value="METALLO-BETA-LACTAMASE SUPERFAMILY PROTEIN"/>
    <property type="match status" value="1"/>
</dbReference>
<dbReference type="InterPro" id="IPR036866">
    <property type="entry name" value="RibonucZ/Hydroxyglut_hydro"/>
</dbReference>
<reference evidence="2" key="1">
    <citation type="journal article" date="2008" name="J. Bacteriol.">
        <title>Genome sequence of Thermofilum pendens reveals an exceptional loss of biosynthetic pathways without genome reduction.</title>
        <authorList>
            <person name="Anderson I."/>
            <person name="Rodriguez J."/>
            <person name="Susanti D."/>
            <person name="Porat I."/>
            <person name="Reich C."/>
            <person name="Ulrich L.E."/>
            <person name="Elkins J.G."/>
            <person name="Mavromatis K."/>
            <person name="Lykidis A."/>
            <person name="Kim E."/>
            <person name="Thompson L.S."/>
            <person name="Nolan M."/>
            <person name="Land M."/>
            <person name="Copeland A."/>
            <person name="Lapidus A."/>
            <person name="Lucas S."/>
            <person name="Detter C."/>
            <person name="Zhulin I.B."/>
            <person name="Olsen G.J."/>
            <person name="Whitman W."/>
            <person name="Mukhopadhyay B."/>
            <person name="Bristow J."/>
            <person name="Kyrpides N."/>
        </authorList>
    </citation>
    <scope>NUCLEOTIDE SEQUENCE [LARGE SCALE GENOMIC DNA]</scope>
    <source>
        <strain evidence="2">DSM 2475 / Hrk 5</strain>
    </source>
</reference>
<dbReference type="SUPFAM" id="SSF56281">
    <property type="entry name" value="Metallo-hydrolase/oxidoreductase"/>
    <property type="match status" value="1"/>
</dbReference>
<dbReference type="Gene3D" id="3.60.15.10">
    <property type="entry name" value="Ribonuclease Z/Hydroxyacylglutathione hydrolase-like"/>
    <property type="match status" value="2"/>
</dbReference>
<dbReference type="eggNOG" id="arCOG00503">
    <property type="taxonomic scope" value="Archaea"/>
</dbReference>